<dbReference type="AlphaFoldDB" id="A0AAV8WZD6"/>
<keyword evidence="2" id="KW-1185">Reference proteome</keyword>
<evidence type="ECO:0000313" key="2">
    <source>
        <dbReference type="Proteomes" id="UP001162156"/>
    </source>
</evidence>
<sequence>MDETVLDKAIEERSGLFEDDKITSQYRQEVDNLFEQIEHSIFAMGTEHMSKTIPDKILDIIFSDDLKKS</sequence>
<organism evidence="1 2">
    <name type="scientific">Rhamnusium bicolor</name>
    <dbReference type="NCBI Taxonomy" id="1586634"/>
    <lineage>
        <taxon>Eukaryota</taxon>
        <taxon>Metazoa</taxon>
        <taxon>Ecdysozoa</taxon>
        <taxon>Arthropoda</taxon>
        <taxon>Hexapoda</taxon>
        <taxon>Insecta</taxon>
        <taxon>Pterygota</taxon>
        <taxon>Neoptera</taxon>
        <taxon>Endopterygota</taxon>
        <taxon>Coleoptera</taxon>
        <taxon>Polyphaga</taxon>
        <taxon>Cucujiformia</taxon>
        <taxon>Chrysomeloidea</taxon>
        <taxon>Cerambycidae</taxon>
        <taxon>Lepturinae</taxon>
        <taxon>Rhagiini</taxon>
        <taxon>Rhamnusium</taxon>
    </lineage>
</organism>
<comment type="caution">
    <text evidence="1">The sequence shown here is derived from an EMBL/GenBank/DDBJ whole genome shotgun (WGS) entry which is preliminary data.</text>
</comment>
<proteinExistence type="predicted"/>
<gene>
    <name evidence="1" type="ORF">NQ314_015300</name>
</gene>
<protein>
    <submittedName>
        <fullName evidence="1">Uncharacterized protein</fullName>
    </submittedName>
</protein>
<reference evidence="1" key="1">
    <citation type="journal article" date="2023" name="Insect Mol. Biol.">
        <title>Genome sequencing provides insights into the evolution of gene families encoding plant cell wall-degrading enzymes in longhorned beetles.</title>
        <authorList>
            <person name="Shin N.R."/>
            <person name="Okamura Y."/>
            <person name="Kirsch R."/>
            <person name="Pauchet Y."/>
        </authorList>
    </citation>
    <scope>NUCLEOTIDE SEQUENCE</scope>
    <source>
        <strain evidence="1">RBIC_L_NR</strain>
    </source>
</reference>
<evidence type="ECO:0000313" key="1">
    <source>
        <dbReference type="EMBL" id="KAJ8931768.1"/>
    </source>
</evidence>
<dbReference type="EMBL" id="JANEYF010004235">
    <property type="protein sequence ID" value="KAJ8931768.1"/>
    <property type="molecule type" value="Genomic_DNA"/>
</dbReference>
<dbReference type="Proteomes" id="UP001162156">
    <property type="component" value="Unassembled WGS sequence"/>
</dbReference>
<accession>A0AAV8WZD6</accession>
<name>A0AAV8WZD6_9CUCU</name>